<keyword evidence="4" id="KW-0904">Protein phosphatase</keyword>
<dbReference type="EMBL" id="FZNZ01000012">
    <property type="protein sequence ID" value="SNR82187.1"/>
    <property type="molecule type" value="Genomic_DNA"/>
</dbReference>
<proteinExistence type="inferred from homology"/>
<dbReference type="InterPro" id="IPR036196">
    <property type="entry name" value="Ptyr_pPase_sf"/>
</dbReference>
<comment type="caution">
    <text evidence="5">The sequence shown here is derived from an EMBL/GenBank/DDBJ whole genome shotgun (WGS) entry which is preliminary data.</text>
</comment>
<sequence>MMKTKAEEKVSILFICLGNICRSPAAHAVMQHLVDERGWGNLYLIDSAGIGGWHVGQLPDKRMRECGRQRGYNVNHHARQFDASRDFDCFDKIVVMDEENYRNITSQAPNETARKKVIRMADFFTQHPSATCVPDPYYGGTEDFNFALDLIEDGCEGILKALSNH</sequence>
<evidence type="ECO:0000256" key="2">
    <source>
        <dbReference type="ARBA" id="ARBA00013064"/>
    </source>
</evidence>
<reference evidence="5 6" key="1">
    <citation type="submission" date="2017-06" db="EMBL/GenBank/DDBJ databases">
        <authorList>
            <person name="Varghese N."/>
            <person name="Submissions S."/>
        </authorList>
    </citation>
    <scope>NUCLEOTIDE SEQUENCE [LARGE SCALE GENOMIC DNA]</scope>
    <source>
        <strain evidence="5 6">DSM 26989</strain>
    </source>
</reference>
<dbReference type="AlphaFoldDB" id="A0A2K9H7U3"/>
<dbReference type="GO" id="GO:0004725">
    <property type="term" value="F:protein tyrosine phosphatase activity"/>
    <property type="evidence" value="ECO:0007669"/>
    <property type="project" value="UniProtKB-EC"/>
</dbReference>
<protein>
    <recommendedName>
        <fullName evidence="2">protein-tyrosine-phosphatase</fullName>
        <ecNumber evidence="2">3.1.3.48</ecNumber>
    </recommendedName>
</protein>
<dbReference type="InterPro" id="IPR023485">
    <property type="entry name" value="Ptyr_pPase"/>
</dbReference>
<evidence type="ECO:0000313" key="5">
    <source>
        <dbReference type="EMBL" id="SNR82187.1"/>
    </source>
</evidence>
<dbReference type="SUPFAM" id="SSF52788">
    <property type="entry name" value="Phosphotyrosine protein phosphatases I"/>
    <property type="match status" value="1"/>
</dbReference>
<evidence type="ECO:0000313" key="6">
    <source>
        <dbReference type="Proteomes" id="UP000198427"/>
    </source>
</evidence>
<organism evidence="5 6">
    <name type="scientific">Prevotella jejuni</name>
    <dbReference type="NCBI Taxonomy" id="1177574"/>
    <lineage>
        <taxon>Bacteria</taxon>
        <taxon>Pseudomonadati</taxon>
        <taxon>Bacteroidota</taxon>
        <taxon>Bacteroidia</taxon>
        <taxon>Bacteroidales</taxon>
        <taxon>Prevotellaceae</taxon>
        <taxon>Prevotella</taxon>
    </lineage>
</organism>
<evidence type="ECO:0000256" key="4">
    <source>
        <dbReference type="ARBA" id="ARBA00022912"/>
    </source>
</evidence>
<keyword evidence="6" id="KW-1185">Reference proteome</keyword>
<dbReference type="PANTHER" id="PTHR11717">
    <property type="entry name" value="LOW MOLECULAR WEIGHT PROTEIN TYROSINE PHOSPHATASE"/>
    <property type="match status" value="1"/>
</dbReference>
<accession>A0A2K9H7U3</accession>
<evidence type="ECO:0000256" key="1">
    <source>
        <dbReference type="ARBA" id="ARBA00011063"/>
    </source>
</evidence>
<dbReference type="PRINTS" id="PR00719">
    <property type="entry name" value="LMWPTPASE"/>
</dbReference>
<dbReference type="GeneID" id="94028721"/>
<dbReference type="PANTHER" id="PTHR11717:SF7">
    <property type="entry name" value="LOW MOLECULAR WEIGHT PHOSPHOTYROSINE PROTEIN PHOSPHATASE"/>
    <property type="match status" value="1"/>
</dbReference>
<dbReference type="OrthoDB" id="9784339at2"/>
<gene>
    <name evidence="5" type="ORF">SAMN06265364_11277</name>
</gene>
<dbReference type="RefSeq" id="WP_089366119.1">
    <property type="nucleotide sequence ID" value="NZ_CP023863.1"/>
</dbReference>
<dbReference type="Gene3D" id="3.40.50.2300">
    <property type="match status" value="1"/>
</dbReference>
<dbReference type="EC" id="3.1.3.48" evidence="2"/>
<dbReference type="CDD" id="cd16343">
    <property type="entry name" value="LMWPTP"/>
    <property type="match status" value="1"/>
</dbReference>
<dbReference type="SMART" id="SM00226">
    <property type="entry name" value="LMWPc"/>
    <property type="match status" value="1"/>
</dbReference>
<evidence type="ECO:0000256" key="3">
    <source>
        <dbReference type="ARBA" id="ARBA00022801"/>
    </source>
</evidence>
<name>A0A2K9H7U3_9BACT</name>
<dbReference type="InterPro" id="IPR017867">
    <property type="entry name" value="Tyr_phospatase_low_mol_wt"/>
</dbReference>
<dbReference type="InterPro" id="IPR050438">
    <property type="entry name" value="LMW_PTPase"/>
</dbReference>
<keyword evidence="3" id="KW-0378">Hydrolase</keyword>
<comment type="similarity">
    <text evidence="1">Belongs to the low molecular weight phosphotyrosine protein phosphatase family.</text>
</comment>
<dbReference type="Pfam" id="PF01451">
    <property type="entry name" value="LMWPc"/>
    <property type="match status" value="1"/>
</dbReference>
<dbReference type="Proteomes" id="UP000198427">
    <property type="component" value="Unassembled WGS sequence"/>
</dbReference>
<dbReference type="KEGG" id="pje:CRM71_04675"/>